<name>A0A2J6TPU1_9HELO</name>
<evidence type="ECO:0000313" key="1">
    <source>
        <dbReference type="EMBL" id="PMD65041.1"/>
    </source>
</evidence>
<dbReference type="STRING" id="1095630.A0A2J6TPU1"/>
<sequence>MTERTSEQIHHHASFLRQCTADFATEIASHPSDESTNSFLITIKSFMIALNGSFSQYHDPIAFIEADLHHIWYMVISVAKISSPEDTTHDSLVLLLLYFRELGTLRRRIEGVEEEEKVGGERVWTDLPYFAEDLLAEWRNEEGLTAKQRINLAVFIGKCVAFGVDGANSLLSALWLLREALEGGGELDAPKRDGGVPFVELLSACAAIFENCGHKILTLCFDSQTLGQGNLKFSDSDQVPARELSIARWLSWRQTFQDLSRNEDEALAKGAKLGFNVMISCGREMGCDVEGEEKYWAKVMKLLEEELKRSGKESVGLEDIVTDPSWVD</sequence>
<dbReference type="GeneID" id="36594513"/>
<keyword evidence="2" id="KW-1185">Reference proteome</keyword>
<dbReference type="InterPro" id="IPR053204">
    <property type="entry name" value="Oxopyrrolidines_Biosynth-assoc"/>
</dbReference>
<dbReference type="PANTHER" id="PTHR38797:SF4">
    <property type="entry name" value="NUCLEAR PORE COMPLEX PROTEIN NUP85"/>
    <property type="match status" value="1"/>
</dbReference>
<dbReference type="PANTHER" id="PTHR38797">
    <property type="entry name" value="NUCLEAR PORE COMPLEX PROTEIN NUP85-RELATED"/>
    <property type="match status" value="1"/>
</dbReference>
<dbReference type="Pfam" id="PF12311">
    <property type="entry name" value="DUF3632"/>
    <property type="match status" value="1"/>
</dbReference>
<accession>A0A2J6TPU1</accession>
<dbReference type="EMBL" id="KZ613747">
    <property type="protein sequence ID" value="PMD65041.1"/>
    <property type="molecule type" value="Genomic_DNA"/>
</dbReference>
<reference evidence="1 2" key="1">
    <citation type="submission" date="2016-04" db="EMBL/GenBank/DDBJ databases">
        <title>A degradative enzymes factory behind the ericoid mycorrhizal symbiosis.</title>
        <authorList>
            <consortium name="DOE Joint Genome Institute"/>
            <person name="Martino E."/>
            <person name="Morin E."/>
            <person name="Grelet G."/>
            <person name="Kuo A."/>
            <person name="Kohler A."/>
            <person name="Daghino S."/>
            <person name="Barry K."/>
            <person name="Choi C."/>
            <person name="Cichocki N."/>
            <person name="Clum A."/>
            <person name="Copeland A."/>
            <person name="Hainaut M."/>
            <person name="Haridas S."/>
            <person name="Labutti K."/>
            <person name="Lindquist E."/>
            <person name="Lipzen A."/>
            <person name="Khouja H.-R."/>
            <person name="Murat C."/>
            <person name="Ohm R."/>
            <person name="Olson A."/>
            <person name="Spatafora J."/>
            <person name="Veneault-Fourrey C."/>
            <person name="Henrissat B."/>
            <person name="Grigoriev I."/>
            <person name="Martin F."/>
            <person name="Perotto S."/>
        </authorList>
    </citation>
    <scope>NUCLEOTIDE SEQUENCE [LARGE SCALE GENOMIC DNA]</scope>
    <source>
        <strain evidence="1 2">E</strain>
    </source>
</reference>
<dbReference type="InterPro" id="IPR022085">
    <property type="entry name" value="OpdG"/>
</dbReference>
<dbReference type="Proteomes" id="UP000235371">
    <property type="component" value="Unassembled WGS sequence"/>
</dbReference>
<organism evidence="1 2">
    <name type="scientific">Hyaloscypha bicolor E</name>
    <dbReference type="NCBI Taxonomy" id="1095630"/>
    <lineage>
        <taxon>Eukaryota</taxon>
        <taxon>Fungi</taxon>
        <taxon>Dikarya</taxon>
        <taxon>Ascomycota</taxon>
        <taxon>Pezizomycotina</taxon>
        <taxon>Leotiomycetes</taxon>
        <taxon>Helotiales</taxon>
        <taxon>Hyaloscyphaceae</taxon>
        <taxon>Hyaloscypha</taxon>
        <taxon>Hyaloscypha bicolor</taxon>
    </lineage>
</organism>
<dbReference type="AlphaFoldDB" id="A0A2J6TPU1"/>
<dbReference type="RefSeq" id="XP_024741945.1">
    <property type="nucleotide sequence ID" value="XM_024886436.1"/>
</dbReference>
<protein>
    <submittedName>
        <fullName evidence="1">Uncharacterized protein</fullName>
    </submittedName>
</protein>
<gene>
    <name evidence="1" type="ORF">K444DRAFT_660198</name>
</gene>
<proteinExistence type="predicted"/>
<dbReference type="OrthoDB" id="5403091at2759"/>
<evidence type="ECO:0000313" key="2">
    <source>
        <dbReference type="Proteomes" id="UP000235371"/>
    </source>
</evidence>
<dbReference type="InParanoid" id="A0A2J6TPU1"/>